<keyword evidence="1" id="KW-0813">Transport</keyword>
<keyword evidence="4" id="KW-1278">Translocase</keyword>
<protein>
    <submittedName>
        <fullName evidence="7">Putative iron(III) dicitrate ABC transporter, ATP-binding componentFecE</fullName>
    </submittedName>
</protein>
<reference evidence="8" key="1">
    <citation type="submission" date="2010-08" db="EMBL/GenBank/DDBJ databases">
        <title>Genome sequence of Parvularcula bermudensis HTCC2503.</title>
        <authorList>
            <person name="Kang D.-M."/>
            <person name="Oh H.-M."/>
            <person name="Cho J.-C."/>
        </authorList>
    </citation>
    <scope>NUCLEOTIDE SEQUENCE [LARGE SCALE GENOMIC DNA]</scope>
    <source>
        <strain evidence="8">ATCC BAA-594 / HTCC2503 / KCTC 12087</strain>
    </source>
</reference>
<dbReference type="InterPro" id="IPR003593">
    <property type="entry name" value="AAA+_ATPase"/>
</dbReference>
<proteinExistence type="predicted"/>
<evidence type="ECO:0000313" key="7">
    <source>
        <dbReference type="EMBL" id="ADM10326.1"/>
    </source>
</evidence>
<evidence type="ECO:0000259" key="6">
    <source>
        <dbReference type="PROSITE" id="PS50893"/>
    </source>
</evidence>
<dbReference type="GO" id="GO:0005524">
    <property type="term" value="F:ATP binding"/>
    <property type="evidence" value="ECO:0007669"/>
    <property type="project" value="UniProtKB-KW"/>
</dbReference>
<comment type="function">
    <text evidence="5">Part of the ABC transporter complex HmuTUV involved in hemin import. Responsible for energy coupling to the transport system.</text>
</comment>
<reference evidence="7 8" key="2">
    <citation type="journal article" date="2011" name="J. Bacteriol.">
        <title>Complete genome sequence of strain HTCC2503T of Parvularcula bermudensis, the type species of the order "Parvularculales" in the class Alphaproteobacteria.</title>
        <authorList>
            <person name="Oh H.M."/>
            <person name="Kang I."/>
            <person name="Vergin K.L."/>
            <person name="Kang D."/>
            <person name="Rhee K.H."/>
            <person name="Giovannoni S.J."/>
            <person name="Cho J.C."/>
        </authorList>
    </citation>
    <scope>NUCLEOTIDE SEQUENCE [LARGE SCALE GENOMIC DNA]</scope>
    <source>
        <strain evidence="8">ATCC BAA-594 / HTCC2503 / KCTC 12087</strain>
    </source>
</reference>
<feature type="domain" description="ABC transporter" evidence="6">
    <location>
        <begin position="4"/>
        <end position="239"/>
    </location>
</feature>
<dbReference type="PROSITE" id="PS50893">
    <property type="entry name" value="ABC_TRANSPORTER_2"/>
    <property type="match status" value="1"/>
</dbReference>
<dbReference type="RefSeq" id="WP_013301300.1">
    <property type="nucleotide sequence ID" value="NC_014414.1"/>
</dbReference>
<dbReference type="eggNOG" id="COG1120">
    <property type="taxonomic scope" value="Bacteria"/>
</dbReference>
<dbReference type="EMBL" id="CP002156">
    <property type="protein sequence ID" value="ADM10326.1"/>
    <property type="molecule type" value="Genomic_DNA"/>
</dbReference>
<name>E0TCH0_PARBH</name>
<dbReference type="Gene3D" id="3.40.50.300">
    <property type="entry name" value="P-loop containing nucleotide triphosphate hydrolases"/>
    <property type="match status" value="1"/>
</dbReference>
<evidence type="ECO:0000256" key="2">
    <source>
        <dbReference type="ARBA" id="ARBA00022741"/>
    </source>
</evidence>
<evidence type="ECO:0000256" key="5">
    <source>
        <dbReference type="ARBA" id="ARBA00037066"/>
    </source>
</evidence>
<keyword evidence="8" id="KW-1185">Reference proteome</keyword>
<accession>E0TCH0</accession>
<dbReference type="InterPro" id="IPR027417">
    <property type="entry name" value="P-loop_NTPase"/>
</dbReference>
<dbReference type="AlphaFoldDB" id="E0TCH0"/>
<dbReference type="SUPFAM" id="SSF52540">
    <property type="entry name" value="P-loop containing nucleoside triphosphate hydrolases"/>
    <property type="match status" value="1"/>
</dbReference>
<gene>
    <name evidence="7" type="ordered locus">PB2503_11404</name>
</gene>
<dbReference type="GO" id="GO:0016887">
    <property type="term" value="F:ATP hydrolysis activity"/>
    <property type="evidence" value="ECO:0007669"/>
    <property type="project" value="InterPro"/>
</dbReference>
<dbReference type="PANTHER" id="PTHR42794">
    <property type="entry name" value="HEMIN IMPORT ATP-BINDING PROTEIN HMUV"/>
    <property type="match status" value="1"/>
</dbReference>
<organism evidence="7 8">
    <name type="scientific">Parvularcula bermudensis (strain ATCC BAA-594 / HTCC2503 / KCTC 12087)</name>
    <dbReference type="NCBI Taxonomy" id="314260"/>
    <lineage>
        <taxon>Bacteria</taxon>
        <taxon>Pseudomonadati</taxon>
        <taxon>Pseudomonadota</taxon>
        <taxon>Alphaproteobacteria</taxon>
        <taxon>Parvularculales</taxon>
        <taxon>Parvularculaceae</taxon>
        <taxon>Parvularcula</taxon>
    </lineage>
</organism>
<evidence type="ECO:0000313" key="8">
    <source>
        <dbReference type="Proteomes" id="UP000001302"/>
    </source>
</evidence>
<dbReference type="Pfam" id="PF00005">
    <property type="entry name" value="ABC_tran"/>
    <property type="match status" value="1"/>
</dbReference>
<keyword evidence="2" id="KW-0547">Nucleotide-binding</keyword>
<evidence type="ECO:0000256" key="1">
    <source>
        <dbReference type="ARBA" id="ARBA00022448"/>
    </source>
</evidence>
<dbReference type="SMART" id="SM00382">
    <property type="entry name" value="AAA"/>
    <property type="match status" value="1"/>
</dbReference>
<dbReference type="OrthoDB" id="9806149at2"/>
<evidence type="ECO:0000256" key="4">
    <source>
        <dbReference type="ARBA" id="ARBA00022967"/>
    </source>
</evidence>
<dbReference type="HOGENOM" id="CLU_000604_1_11_5"/>
<dbReference type="Proteomes" id="UP000001302">
    <property type="component" value="Chromosome"/>
</dbReference>
<dbReference type="STRING" id="314260.PB2503_11404"/>
<keyword evidence="3 7" id="KW-0067">ATP-binding</keyword>
<sequence length="253" mass="27122">MTDLKVDNLTMIREGRQVVRSVSFQAGPGELIALIGPNGAGKTSLVRGLLGGEPREAGTATLGGAEIAQLPPAERARRLAYLPQDRPPPWPMSVREMVALGRFSYGAALGRLKGQDLRAVMQALVRCDLVALADRPATRLSGGELARVHFARAFCSEAPMLIADEPLAGLDPYHRLTLLALLKGMVEQGGCVLMILHDLSLVCQYATRVLVMVDGRLVADGPPQEVLTPPLIERVYQVKARVEAGAVHLTAPI</sequence>
<dbReference type="KEGG" id="pbr:PB2503_11404"/>
<dbReference type="InterPro" id="IPR003439">
    <property type="entry name" value="ABC_transporter-like_ATP-bd"/>
</dbReference>
<evidence type="ECO:0000256" key="3">
    <source>
        <dbReference type="ARBA" id="ARBA00022840"/>
    </source>
</evidence>
<dbReference type="PANTHER" id="PTHR42794:SF1">
    <property type="entry name" value="HEMIN IMPORT ATP-BINDING PROTEIN HMUV"/>
    <property type="match status" value="1"/>
</dbReference>